<dbReference type="OrthoDB" id="1099523at2"/>
<protein>
    <submittedName>
        <fullName evidence="4">M23 family metallopeptidase</fullName>
    </submittedName>
</protein>
<feature type="coiled-coil region" evidence="1">
    <location>
        <begin position="163"/>
        <end position="201"/>
    </location>
</feature>
<accession>A0A7J5BES5</accession>
<dbReference type="GO" id="GO:0004222">
    <property type="term" value="F:metalloendopeptidase activity"/>
    <property type="evidence" value="ECO:0007669"/>
    <property type="project" value="TreeGrafter"/>
</dbReference>
<dbReference type="InterPro" id="IPR011055">
    <property type="entry name" value="Dup_hybrid_motif"/>
</dbReference>
<gene>
    <name evidence="4" type="ORF">F8O05_00305</name>
</gene>
<reference evidence="4 5" key="1">
    <citation type="submission" date="2019-09" db="EMBL/GenBank/DDBJ databases">
        <title>Phylogeny of genus Pseudoclavibacter and closely related genus.</title>
        <authorList>
            <person name="Li Y."/>
        </authorList>
    </citation>
    <scope>NUCLEOTIDE SEQUENCE [LARGE SCALE GENOMIC DNA]</scope>
    <source>
        <strain evidence="4 5">KCTC 13959</strain>
    </source>
</reference>
<evidence type="ECO:0000313" key="4">
    <source>
        <dbReference type="EMBL" id="KAB1644761.1"/>
    </source>
</evidence>
<feature type="region of interest" description="Disordered" evidence="2">
    <location>
        <begin position="243"/>
        <end position="289"/>
    </location>
</feature>
<keyword evidence="5" id="KW-1185">Reference proteome</keyword>
<proteinExistence type="predicted"/>
<dbReference type="PANTHER" id="PTHR21666">
    <property type="entry name" value="PEPTIDASE-RELATED"/>
    <property type="match status" value="1"/>
</dbReference>
<evidence type="ECO:0000256" key="2">
    <source>
        <dbReference type="SAM" id="MobiDB-lite"/>
    </source>
</evidence>
<evidence type="ECO:0000256" key="1">
    <source>
        <dbReference type="SAM" id="Coils"/>
    </source>
</evidence>
<dbReference type="RefSeq" id="WP_158050767.1">
    <property type="nucleotide sequence ID" value="NZ_WBKB01000001.1"/>
</dbReference>
<dbReference type="InterPro" id="IPR050570">
    <property type="entry name" value="Cell_wall_metabolism_enzyme"/>
</dbReference>
<dbReference type="EMBL" id="WBKB01000001">
    <property type="protein sequence ID" value="KAB1644761.1"/>
    <property type="molecule type" value="Genomic_DNA"/>
</dbReference>
<sequence>MLIPAVTVLVTLGLVNGPGFTALAKDLDEYATWDDVVAAQGDVDAQNALIDEINAQIDQLNSDVAEAEILAQQAGDRYNDAEQAATAQSEVVYGLQVQVDEAEELATEAETTAGEIVAAMNGRVTLDPTIALLMSPGDADDFLMGMSTLSSLGMTNGMQYEEATAARNNANQLQEQADTALEELETLEAEAQAEYDSAVAAQLDLQEKRDAAVNEGAELEAMLIPLQEHRDVVQADYEVGEQLREEERQRQEQERAEAAAAAAAAAQGSTSDVSAVDPSGSSASSSGATAASGYAYPIATNAYVTSLYGMRLHPIYNYWRLHAGTDLVVPSGTCWTPLYAVTSGTVTYAGWMDGWGYIVMFRAGDGTVFRYPHISEGGINVYPGQQVSAGQTIAYAGTTGPSTGCHLHFQVEINGSPVDSDAWLINHGLWFSGL</sequence>
<feature type="compositionally biased region" description="Low complexity" evidence="2">
    <location>
        <begin position="258"/>
        <end position="289"/>
    </location>
</feature>
<dbReference type="AlphaFoldDB" id="A0A7J5BES5"/>
<dbReference type="PANTHER" id="PTHR21666:SF270">
    <property type="entry name" value="MUREIN HYDROLASE ACTIVATOR ENVC"/>
    <property type="match status" value="1"/>
</dbReference>
<dbReference type="InterPro" id="IPR016047">
    <property type="entry name" value="M23ase_b-sheet_dom"/>
</dbReference>
<feature type="coiled-coil region" evidence="1">
    <location>
        <begin position="43"/>
        <end position="84"/>
    </location>
</feature>
<feature type="domain" description="M23ase beta-sheet core" evidence="3">
    <location>
        <begin position="321"/>
        <end position="419"/>
    </location>
</feature>
<comment type="caution">
    <text evidence="4">The sequence shown here is derived from an EMBL/GenBank/DDBJ whole genome shotgun (WGS) entry which is preliminary data.</text>
</comment>
<evidence type="ECO:0000313" key="5">
    <source>
        <dbReference type="Proteomes" id="UP000433493"/>
    </source>
</evidence>
<feature type="compositionally biased region" description="Basic and acidic residues" evidence="2">
    <location>
        <begin position="243"/>
        <end position="257"/>
    </location>
</feature>
<dbReference type="Gene3D" id="2.70.70.10">
    <property type="entry name" value="Glucose Permease (Domain IIA)"/>
    <property type="match status" value="1"/>
</dbReference>
<name>A0A7J5BES5_9MICO</name>
<dbReference type="CDD" id="cd12797">
    <property type="entry name" value="M23_peptidase"/>
    <property type="match status" value="1"/>
</dbReference>
<dbReference type="Pfam" id="PF01551">
    <property type="entry name" value="Peptidase_M23"/>
    <property type="match status" value="1"/>
</dbReference>
<dbReference type="SUPFAM" id="SSF51261">
    <property type="entry name" value="Duplicated hybrid motif"/>
    <property type="match status" value="1"/>
</dbReference>
<evidence type="ECO:0000259" key="3">
    <source>
        <dbReference type="Pfam" id="PF01551"/>
    </source>
</evidence>
<keyword evidence="1" id="KW-0175">Coiled coil</keyword>
<dbReference type="Proteomes" id="UP000433493">
    <property type="component" value="Unassembled WGS sequence"/>
</dbReference>
<organism evidence="4 5">
    <name type="scientific">Gulosibacter chungangensis</name>
    <dbReference type="NCBI Taxonomy" id="979746"/>
    <lineage>
        <taxon>Bacteria</taxon>
        <taxon>Bacillati</taxon>
        <taxon>Actinomycetota</taxon>
        <taxon>Actinomycetes</taxon>
        <taxon>Micrococcales</taxon>
        <taxon>Microbacteriaceae</taxon>
        <taxon>Gulosibacter</taxon>
    </lineage>
</organism>